<reference evidence="1" key="1">
    <citation type="submission" date="2024-09" db="EMBL/GenBank/DDBJ databases">
        <authorList>
            <person name="Liu J."/>
        </authorList>
    </citation>
    <scope>NUCLEOTIDE SEQUENCE</scope>
    <source>
        <strain evidence="1">NBU2967</strain>
    </source>
</reference>
<name>A0ACC7LMS1_9FLAO</name>
<dbReference type="Proteomes" id="UP001595191">
    <property type="component" value="Unassembled WGS sequence"/>
</dbReference>
<keyword evidence="2" id="KW-1185">Reference proteome</keyword>
<proteinExistence type="predicted"/>
<accession>A0ACC7LMS1</accession>
<protein>
    <submittedName>
        <fullName evidence="1">Ester cyclase</fullName>
    </submittedName>
</protein>
<evidence type="ECO:0000313" key="2">
    <source>
        <dbReference type="Proteomes" id="UP001595191"/>
    </source>
</evidence>
<evidence type="ECO:0000313" key="1">
    <source>
        <dbReference type="EMBL" id="MFH6605058.1"/>
    </source>
</evidence>
<sequence>MEALKDNPQEQPLSISWKNRSVDFMKAYQDQNVQKMLDNCSKKGTISFLPLGEDGKGKIHETGKAIWTALIDSFPTIDNTINSVVTENGKVKCDVTIRGKQEKDFGGLPTRGKSFEEDHIFIFKIDSDGFIDDLTINWNHSNFVKQLS</sequence>
<dbReference type="EMBL" id="JBHFPV010000006">
    <property type="protein sequence ID" value="MFH6605058.1"/>
    <property type="molecule type" value="Genomic_DNA"/>
</dbReference>
<comment type="caution">
    <text evidence="1">The sequence shown here is derived from an EMBL/GenBank/DDBJ whole genome shotgun (WGS) entry which is preliminary data.</text>
</comment>
<gene>
    <name evidence="1" type="ORF">ACEZ3G_16345</name>
</gene>
<organism evidence="1 2">
    <name type="scientific">Meishania litoralis</name>
    <dbReference type="NCBI Taxonomy" id="3434685"/>
    <lineage>
        <taxon>Bacteria</taxon>
        <taxon>Pseudomonadati</taxon>
        <taxon>Bacteroidota</taxon>
        <taxon>Flavobacteriia</taxon>
        <taxon>Flavobacteriales</taxon>
        <taxon>Flavobacteriaceae</taxon>
        <taxon>Meishania</taxon>
    </lineage>
</organism>